<evidence type="ECO:0000256" key="2">
    <source>
        <dbReference type="ARBA" id="ARBA00022692"/>
    </source>
</evidence>
<dbReference type="GO" id="GO:0022904">
    <property type="term" value="P:respiratory electron transport chain"/>
    <property type="evidence" value="ECO:0007669"/>
    <property type="project" value="InterPro"/>
</dbReference>
<feature type="domain" description="Heme-copper oxidase subunit III family profile" evidence="6">
    <location>
        <begin position="1"/>
        <end position="54"/>
    </location>
</feature>
<evidence type="ECO:0000256" key="1">
    <source>
        <dbReference type="ARBA" id="ARBA00004141"/>
    </source>
</evidence>
<dbReference type="Pfam" id="PF00510">
    <property type="entry name" value="COX3"/>
    <property type="match status" value="1"/>
</dbReference>
<feature type="transmembrane region" description="Helical" evidence="5">
    <location>
        <begin position="36"/>
        <end position="53"/>
    </location>
</feature>
<keyword evidence="4 5" id="KW-0472">Membrane</keyword>
<dbReference type="Gene3D" id="1.20.120.80">
    <property type="entry name" value="Cytochrome c oxidase, subunit III, four-helix bundle"/>
    <property type="match status" value="1"/>
</dbReference>
<dbReference type="InterPro" id="IPR000298">
    <property type="entry name" value="Cyt_c_oxidase-like_su3"/>
</dbReference>
<dbReference type="GO" id="GO:0016020">
    <property type="term" value="C:membrane"/>
    <property type="evidence" value="ECO:0007669"/>
    <property type="project" value="UniProtKB-SubCell"/>
</dbReference>
<keyword evidence="2 5" id="KW-0812">Transmembrane</keyword>
<comment type="subcellular location">
    <subcellularLocation>
        <location evidence="1">Membrane</location>
        <topology evidence="1">Multi-pass membrane protein</topology>
    </subcellularLocation>
</comment>
<proteinExistence type="predicted"/>
<reference evidence="7" key="1">
    <citation type="submission" date="2018-05" db="EMBL/GenBank/DDBJ databases">
        <authorList>
            <person name="Lanie J.A."/>
            <person name="Ng W.-L."/>
            <person name="Kazmierczak K.M."/>
            <person name="Andrzejewski T.M."/>
            <person name="Davidsen T.M."/>
            <person name="Wayne K.J."/>
            <person name="Tettelin H."/>
            <person name="Glass J.I."/>
            <person name="Rusch D."/>
            <person name="Podicherti R."/>
            <person name="Tsui H.-C.T."/>
            <person name="Winkler M.E."/>
        </authorList>
    </citation>
    <scope>NUCLEOTIDE SEQUENCE</scope>
</reference>
<dbReference type="InterPro" id="IPR013833">
    <property type="entry name" value="Cyt_c_oxidase_su3_a-hlx"/>
</dbReference>
<dbReference type="PROSITE" id="PS50253">
    <property type="entry name" value="COX3"/>
    <property type="match status" value="1"/>
</dbReference>
<evidence type="ECO:0000256" key="5">
    <source>
        <dbReference type="SAM" id="Phobius"/>
    </source>
</evidence>
<dbReference type="SUPFAM" id="SSF81452">
    <property type="entry name" value="Cytochrome c oxidase subunit III-like"/>
    <property type="match status" value="1"/>
</dbReference>
<dbReference type="InterPro" id="IPR035973">
    <property type="entry name" value="Cyt_c_oxidase_su3-like_sf"/>
</dbReference>
<name>A0A382ZE01_9ZZZZ</name>
<dbReference type="GO" id="GO:0004129">
    <property type="term" value="F:cytochrome-c oxidase activity"/>
    <property type="evidence" value="ECO:0007669"/>
    <property type="project" value="InterPro"/>
</dbReference>
<dbReference type="AlphaFoldDB" id="A0A382ZE01"/>
<dbReference type="EMBL" id="UINC01182866">
    <property type="protein sequence ID" value="SVD93315.1"/>
    <property type="molecule type" value="Genomic_DNA"/>
</dbReference>
<feature type="non-terminal residue" evidence="7">
    <location>
        <position position="1"/>
    </location>
</feature>
<keyword evidence="3 5" id="KW-1133">Transmembrane helix</keyword>
<organism evidence="7">
    <name type="scientific">marine metagenome</name>
    <dbReference type="NCBI Taxonomy" id="408172"/>
    <lineage>
        <taxon>unclassified sequences</taxon>
        <taxon>metagenomes</taxon>
        <taxon>ecological metagenomes</taxon>
    </lineage>
</organism>
<sequence length="54" mass="6219">VAHVTAAVLWLGIVFVRTMQGRFSAERHSGLDLCRMYWYFVAGLWPVLYGLVYV</sequence>
<evidence type="ECO:0000313" key="7">
    <source>
        <dbReference type="EMBL" id="SVD93315.1"/>
    </source>
</evidence>
<protein>
    <recommendedName>
        <fullName evidence="6">Heme-copper oxidase subunit III family profile domain-containing protein</fullName>
    </recommendedName>
</protein>
<gene>
    <name evidence="7" type="ORF">METZ01_LOCUS446169</name>
</gene>
<accession>A0A382ZE01</accession>
<evidence type="ECO:0000256" key="4">
    <source>
        <dbReference type="ARBA" id="ARBA00023136"/>
    </source>
</evidence>
<evidence type="ECO:0000256" key="3">
    <source>
        <dbReference type="ARBA" id="ARBA00022989"/>
    </source>
</evidence>
<evidence type="ECO:0000259" key="6">
    <source>
        <dbReference type="PROSITE" id="PS50253"/>
    </source>
</evidence>